<keyword evidence="2" id="KW-1185">Reference proteome</keyword>
<evidence type="ECO:0000313" key="1">
    <source>
        <dbReference type="EMBL" id="EDP98600.1"/>
    </source>
</evidence>
<dbReference type="EMBL" id="ABIB01000001">
    <property type="protein sequence ID" value="EDP98600.1"/>
    <property type="molecule type" value="Genomic_DNA"/>
</dbReference>
<dbReference type="InterPro" id="IPR003468">
    <property type="entry name" value="Cyt_c_oxidase_monohaem-su/FixO"/>
</dbReference>
<evidence type="ECO:0000313" key="2">
    <source>
        <dbReference type="Proteomes" id="UP000002945"/>
    </source>
</evidence>
<feature type="non-terminal residue" evidence="1">
    <location>
        <position position="1"/>
    </location>
</feature>
<comment type="caution">
    <text evidence="1">The sequence shown here is derived from an EMBL/GenBank/DDBJ whole genome shotgun (WGS) entry which is preliminary data.</text>
</comment>
<organism evidence="1 2">
    <name type="scientific">Kordia algicida OT-1</name>
    <dbReference type="NCBI Taxonomy" id="391587"/>
    <lineage>
        <taxon>Bacteria</taxon>
        <taxon>Pseudomonadati</taxon>
        <taxon>Bacteroidota</taxon>
        <taxon>Flavobacteriia</taxon>
        <taxon>Flavobacteriales</taxon>
        <taxon>Flavobacteriaceae</taxon>
        <taxon>Kordia</taxon>
    </lineage>
</organism>
<reference evidence="1 2" key="1">
    <citation type="journal article" date="2011" name="J. Bacteriol.">
        <title>Genome sequence of the algicidal bacterium Kordia algicida OT-1.</title>
        <authorList>
            <person name="Lee H.S."/>
            <person name="Kang S.G."/>
            <person name="Kwon K.K."/>
            <person name="Lee J.H."/>
            <person name="Kim S.J."/>
        </authorList>
    </citation>
    <scope>NUCLEOTIDE SEQUENCE [LARGE SCALE GENOMIC DNA]</scope>
    <source>
        <strain evidence="1 2">OT-1</strain>
    </source>
</reference>
<accession>A9DLN0</accession>
<dbReference type="AlphaFoldDB" id="A9DLN0"/>
<dbReference type="HOGENOM" id="CLU_2503136_0_0_10"/>
<dbReference type="STRING" id="391587.KAOT1_15322"/>
<sequence length="85" mass="9777">GVPYTDKEIEEALQYMDEQAIGIVENLKKDPDLMKSFEKGRKMAADEGEKFIEIKDREIVALIAYLQRLGTDIKIKDSKQETTQK</sequence>
<dbReference type="Pfam" id="PF02433">
    <property type="entry name" value="FixO"/>
    <property type="match status" value="1"/>
</dbReference>
<gene>
    <name evidence="1" type="ORF">KAOT1_15322</name>
</gene>
<dbReference type="eggNOG" id="COG2993">
    <property type="taxonomic scope" value="Bacteria"/>
</dbReference>
<proteinExistence type="predicted"/>
<dbReference type="Proteomes" id="UP000002945">
    <property type="component" value="Unassembled WGS sequence"/>
</dbReference>
<dbReference type="RefSeq" id="WP_007095611.1">
    <property type="nucleotide sequence ID" value="NZ_DS544873.1"/>
</dbReference>
<name>A9DLN0_9FLAO</name>
<evidence type="ECO:0008006" key="3">
    <source>
        <dbReference type="Google" id="ProtNLM"/>
    </source>
</evidence>
<protein>
    <recommendedName>
        <fullName evidence="3">Cytochrome C oxidase Cbb3</fullName>
    </recommendedName>
</protein>